<feature type="transmembrane region" description="Helical" evidence="9">
    <location>
        <begin position="679"/>
        <end position="697"/>
    </location>
</feature>
<accession>A0A1C7NJE7</accession>
<evidence type="ECO:0000256" key="5">
    <source>
        <dbReference type="ARBA" id="ARBA00023136"/>
    </source>
</evidence>
<dbReference type="PROSITE" id="PS50259">
    <property type="entry name" value="G_PROTEIN_RECEP_F3_4"/>
    <property type="match status" value="1"/>
</dbReference>
<dbReference type="CDD" id="cd15047">
    <property type="entry name" value="7tmC_GABA-B-like"/>
    <property type="match status" value="1"/>
</dbReference>
<dbReference type="PRINTS" id="PR00248">
    <property type="entry name" value="GPCRMGR"/>
</dbReference>
<feature type="transmembrane region" description="Helical" evidence="9">
    <location>
        <begin position="510"/>
        <end position="536"/>
    </location>
</feature>
<organism evidence="11 12">
    <name type="scientific">Choanephora cucurbitarum</name>
    <dbReference type="NCBI Taxonomy" id="101091"/>
    <lineage>
        <taxon>Eukaryota</taxon>
        <taxon>Fungi</taxon>
        <taxon>Fungi incertae sedis</taxon>
        <taxon>Mucoromycota</taxon>
        <taxon>Mucoromycotina</taxon>
        <taxon>Mucoromycetes</taxon>
        <taxon>Mucorales</taxon>
        <taxon>Mucorineae</taxon>
        <taxon>Choanephoraceae</taxon>
        <taxon>Choanephoroideae</taxon>
        <taxon>Choanephora</taxon>
    </lineage>
</organism>
<keyword evidence="7" id="KW-0325">Glycoprotein</keyword>
<protein>
    <submittedName>
        <fullName evidence="11">Metabotropic glutamate receptor-like protein E</fullName>
    </submittedName>
</protein>
<comment type="caution">
    <text evidence="11">The sequence shown here is derived from an EMBL/GenBank/DDBJ whole genome shotgun (WGS) entry which is preliminary data.</text>
</comment>
<dbReference type="PANTHER" id="PTHR10519">
    <property type="entry name" value="GABA-B RECEPTOR"/>
    <property type="match status" value="1"/>
</dbReference>
<dbReference type="SUPFAM" id="SSF50729">
    <property type="entry name" value="PH domain-like"/>
    <property type="match status" value="1"/>
</dbReference>
<dbReference type="Pfam" id="PF01094">
    <property type="entry name" value="ANF_receptor"/>
    <property type="match status" value="1"/>
</dbReference>
<evidence type="ECO:0000256" key="6">
    <source>
        <dbReference type="ARBA" id="ARBA00023170"/>
    </source>
</evidence>
<keyword evidence="6 11" id="KW-0675">Receptor</keyword>
<evidence type="ECO:0000259" key="10">
    <source>
        <dbReference type="PROSITE" id="PS50259"/>
    </source>
</evidence>
<keyword evidence="8" id="KW-0807">Transducer</keyword>
<evidence type="ECO:0000256" key="9">
    <source>
        <dbReference type="SAM" id="Phobius"/>
    </source>
</evidence>
<dbReference type="Pfam" id="PF00003">
    <property type="entry name" value="7tm_3"/>
    <property type="match status" value="1"/>
</dbReference>
<reference evidence="11 12" key="1">
    <citation type="submission" date="2016-03" db="EMBL/GenBank/DDBJ databases">
        <title>Choanephora cucurbitarum.</title>
        <authorList>
            <person name="Min B."/>
            <person name="Park H."/>
            <person name="Park J.-H."/>
            <person name="Shin H.-D."/>
            <person name="Choi I.-G."/>
        </authorList>
    </citation>
    <scope>NUCLEOTIDE SEQUENCE [LARGE SCALE GENOMIC DNA]</scope>
    <source>
        <strain evidence="11 12">KUS-F28377</strain>
    </source>
</reference>
<dbReference type="InterPro" id="IPR000337">
    <property type="entry name" value="GPCR_3"/>
</dbReference>
<evidence type="ECO:0000256" key="2">
    <source>
        <dbReference type="ARBA" id="ARBA00022692"/>
    </source>
</evidence>
<proteinExistence type="predicted"/>
<evidence type="ECO:0000256" key="3">
    <source>
        <dbReference type="ARBA" id="ARBA00022989"/>
    </source>
</evidence>
<feature type="transmembrane region" description="Helical" evidence="9">
    <location>
        <begin position="20"/>
        <end position="43"/>
    </location>
</feature>
<evidence type="ECO:0000313" key="11">
    <source>
        <dbReference type="EMBL" id="OBZ89108.1"/>
    </source>
</evidence>
<dbReference type="InterPro" id="IPR017978">
    <property type="entry name" value="GPCR_3_C"/>
</dbReference>
<evidence type="ECO:0000256" key="8">
    <source>
        <dbReference type="ARBA" id="ARBA00023224"/>
    </source>
</evidence>
<dbReference type="CDD" id="cd00821">
    <property type="entry name" value="PH"/>
    <property type="match status" value="1"/>
</dbReference>
<keyword evidence="2 9" id="KW-0812">Transmembrane</keyword>
<dbReference type="InterPro" id="IPR001828">
    <property type="entry name" value="ANF_lig-bd_rcpt"/>
</dbReference>
<dbReference type="InterPro" id="IPR028082">
    <property type="entry name" value="Peripla_BP_I"/>
</dbReference>
<keyword evidence="5 9" id="KW-0472">Membrane</keyword>
<feature type="domain" description="G-protein coupled receptors family 3 profile" evidence="10">
    <location>
        <begin position="511"/>
        <end position="770"/>
    </location>
</feature>
<dbReference type="PANTHER" id="PTHR10519:SF20">
    <property type="entry name" value="G-PROTEIN COUPLED RECEPTOR 156-RELATED"/>
    <property type="match status" value="1"/>
</dbReference>
<evidence type="ECO:0000256" key="7">
    <source>
        <dbReference type="ARBA" id="ARBA00023180"/>
    </source>
</evidence>
<feature type="transmembrane region" description="Helical" evidence="9">
    <location>
        <begin position="582"/>
        <end position="599"/>
    </location>
</feature>
<evidence type="ECO:0000256" key="1">
    <source>
        <dbReference type="ARBA" id="ARBA00004141"/>
    </source>
</evidence>
<dbReference type="AlphaFoldDB" id="A0A1C7NJE7"/>
<comment type="subcellular location">
    <subcellularLocation>
        <location evidence="1">Membrane</location>
        <topology evidence="1">Multi-pass membrane protein</topology>
    </subcellularLocation>
</comment>
<feature type="transmembrane region" description="Helical" evidence="9">
    <location>
        <begin position="743"/>
        <end position="766"/>
    </location>
</feature>
<dbReference type="GO" id="GO:0007214">
    <property type="term" value="P:gamma-aminobutyric acid signaling pathway"/>
    <property type="evidence" value="ECO:0007669"/>
    <property type="project" value="TreeGrafter"/>
</dbReference>
<dbReference type="OrthoDB" id="5597995at2759"/>
<name>A0A1C7NJE7_9FUNG</name>
<keyword evidence="4" id="KW-0297">G-protein coupled receptor</keyword>
<dbReference type="Proteomes" id="UP000093000">
    <property type="component" value="Unassembled WGS sequence"/>
</dbReference>
<feature type="transmembrane region" description="Helical" evidence="9">
    <location>
        <begin position="548"/>
        <end position="570"/>
    </location>
</feature>
<evidence type="ECO:0000313" key="12">
    <source>
        <dbReference type="Proteomes" id="UP000093000"/>
    </source>
</evidence>
<dbReference type="InterPro" id="IPR002455">
    <property type="entry name" value="GPCR3_GABA-B"/>
</dbReference>
<dbReference type="GO" id="GO:0038039">
    <property type="term" value="C:G protein-coupled receptor heterodimeric complex"/>
    <property type="evidence" value="ECO:0007669"/>
    <property type="project" value="TreeGrafter"/>
</dbReference>
<keyword evidence="12" id="KW-1185">Reference proteome</keyword>
<feature type="transmembrane region" description="Helical" evidence="9">
    <location>
        <begin position="709"/>
        <end position="731"/>
    </location>
</feature>
<sequence length="1047" mass="116905">MFGSFHYLLYLFFCNTYTQFICAGTNIEMLIVLFYCIICISFLQTITVDAQRNVSTTAIKAPPTTAVIANPQPTIHKPVYNIGLIFPRASEVSTNDTTLSDMIITSEVAIQLAARSIKSQNILNDVELNFTRYYSEENNPGKTSLTAVKMIQDNVNAVIGDIVSGMTEAIASITGVEQIPQCSFASGSYDLTDKKIYPYFFRTIGSVILYGESLVDWVDSMGWNMFAIIYTNDAVGQQMLRAVKNQANKRNINVMTNIPLYSITTEEIEDSLSQLESSGSRVVVLADSDTNHQIAILAKAREMGLLEKGWAWIVTNDISPVLQSIAKSPEELALYDGLMFISGLWELTGVPEYDALDQIWKNQRVPSEFSNSREWNTTGLSYNAPQAYACAELLVLGLDKALNLYPGGRAAGLSDLNNGVFNSSNMTPTFYNLNHTGPAGYMDFSETGDLKSGYFQLLYMLNGTSVPYATVKLNVFEFVPNTSVIYLGHTTDKPSQMLERSVLNPTLKNIAGITILTVCVFGFSFTLVMFILIFLFRDLKPIMVSSPIFCYLQLAGIACTYVAVSLYVGIPNPAKCIMRQILLLNGFVLVIGSIVARNYRIYRIFQNVFTVRTSKLKSYFLVRIVAAFAMIGLLPLIAWYAIYPIVVSDVMVSSSAYCWVCTYPTAGIGDWQNVTIVESIALVWCAILIIISAFLAFKTRNVGSKWSEATQIAYVSYNTGLAAMVATPNFFLSLEDYALRTYLKIGSILFAATFTILVLFLPKFVLIMRHIMKSNKNISLYRMNTDSQAQLTEFSSYNSSDENFNLNYVAKNLFDFTVQAHEGILPVKKMARYKFLSIWELKHVVLVPLKQFFILSSKSGQKTHLYHYISCEVVKPDSIQHHMFRVRTKEGLTFLFQVSDEVALDRWLGWFNGRGDVPLGAPQRQNTQARFAKQEAKAEDCGSDTVGSSVQSIEPAHHKDQLETFGMGAGVASILNHPTFFHHTSDFYDPNSFTDANNHILNMSDHSPSNQSSNYHTTPSFPNDQLMARDASANIPNSFGIIDPSWR</sequence>
<dbReference type="GO" id="GO:0004965">
    <property type="term" value="F:G protein-coupled GABA receptor activity"/>
    <property type="evidence" value="ECO:0007669"/>
    <property type="project" value="InterPro"/>
</dbReference>
<dbReference type="STRING" id="101091.A0A1C7NJE7"/>
<dbReference type="InParanoid" id="A0A1C7NJE7"/>
<feature type="transmembrane region" description="Helical" evidence="9">
    <location>
        <begin position="620"/>
        <end position="642"/>
    </location>
</feature>
<dbReference type="SUPFAM" id="SSF53822">
    <property type="entry name" value="Periplasmic binding protein-like I"/>
    <property type="match status" value="1"/>
</dbReference>
<evidence type="ECO:0000256" key="4">
    <source>
        <dbReference type="ARBA" id="ARBA00023040"/>
    </source>
</evidence>
<dbReference type="EMBL" id="LUGH01000113">
    <property type="protein sequence ID" value="OBZ89108.1"/>
    <property type="molecule type" value="Genomic_DNA"/>
</dbReference>
<dbReference type="Gene3D" id="3.40.50.2300">
    <property type="match status" value="2"/>
</dbReference>
<gene>
    <name evidence="11" type="primary">grlE</name>
    <name evidence="11" type="ORF">A0J61_02843</name>
</gene>
<keyword evidence="3 9" id="KW-1133">Transmembrane helix</keyword>